<feature type="transmembrane region" description="Helical" evidence="2">
    <location>
        <begin position="438"/>
        <end position="460"/>
    </location>
</feature>
<gene>
    <name evidence="3" type="ORF">EZS28_013104</name>
</gene>
<evidence type="ECO:0000313" key="4">
    <source>
        <dbReference type="Proteomes" id="UP000324800"/>
    </source>
</evidence>
<feature type="compositionally biased region" description="Low complexity" evidence="1">
    <location>
        <begin position="788"/>
        <end position="800"/>
    </location>
</feature>
<dbReference type="Proteomes" id="UP000324800">
    <property type="component" value="Unassembled WGS sequence"/>
</dbReference>
<evidence type="ECO:0000256" key="1">
    <source>
        <dbReference type="SAM" id="MobiDB-lite"/>
    </source>
</evidence>
<feature type="compositionally biased region" description="Low complexity" evidence="1">
    <location>
        <begin position="621"/>
        <end position="631"/>
    </location>
</feature>
<feature type="region of interest" description="Disordered" evidence="1">
    <location>
        <begin position="765"/>
        <end position="870"/>
    </location>
</feature>
<reference evidence="3 4" key="1">
    <citation type="submission" date="2019-03" db="EMBL/GenBank/DDBJ databases">
        <title>Single cell metagenomics reveals metabolic interactions within the superorganism composed of flagellate Streblomastix strix and complex community of Bacteroidetes bacteria on its surface.</title>
        <authorList>
            <person name="Treitli S.C."/>
            <person name="Kolisko M."/>
            <person name="Husnik F."/>
            <person name="Keeling P."/>
            <person name="Hampl V."/>
        </authorList>
    </citation>
    <scope>NUCLEOTIDE SEQUENCE [LARGE SCALE GENOMIC DNA]</scope>
    <source>
        <strain evidence="3">ST1C</strain>
    </source>
</reference>
<sequence>MTVTRLTLDLSESNVEDPMCFGNQLYLNQTHSTVKDCYFTGYDDIYIDSKSEISDIEGESEQLYNKFCPNNPDLYSSAQHALVYIYKGTFFGENDIFEETRVGGIKLEDANVELKNISFIDPWNETSPLDGSELMVTCGGSSKLNIINPIVNNMTEQQCSAMNYQSIKSNKLSNENENECWFGFVHGDLCQYTLSDAWKLQPLPIPIVTNAKVIVNVQKKQQPLQFYIEGERLVLALFMVRIVELRDKTQSEIREEMDQNRELREKYQKLINPTQINNTQTFINNSKKLNYLNRQSNNIINNKQSQKITSQTIYTISNISQNSSCNTQPHNNSYNVNDDEFMRDDKGYIIWPLDNATKLPITTKATVLNYKNAIFSMSDYSFLDSRKKWYGILISNDGNHFTGVDGKEDEAVRLQVEVEEGEQFVNYVRFKLASYESFLIPPVVVIIVTIILSAIIYIIWKRYYDKKQEEDHNQDVKQQWQIQELQRKIVNSKQNKMIQLQIEAEQTTIIPYNDDPTIPHEPKTVNFEDLGIMKFLRYIPELSSNASTNNINQQYYDDSDNIFTTHLLSSDDYQNSSIRQRQSQFVQSSDDPLQLQKQEQSKQWLKKHTEEIRTKIESPEIQQKTKQMIKQIAEDKSTSEVDSISDSQQKKNQIVSSDNNDTNKEQQSQKDLNSFFSSSQPLQDYRNFLSNKIPLQIDFSMVPEDAPEVFDVNWGDFGPPSTLGLISHGICVPNAELVDLQMKQEYLYQLDMKAQIAQINQQQINKSRNTSHISNSLQMVPKDNPDYIKSSLKQSSSISQDENHILTDDDDDDDDENAQIDDNDDDEDNDELEDNNIYSIEENNSNSQRRKEKEIKQGQGQVQQKYIKKE</sequence>
<comment type="caution">
    <text evidence="3">The sequence shown here is derived from an EMBL/GenBank/DDBJ whole genome shotgun (WGS) entry which is preliminary data.</text>
</comment>
<feature type="compositionally biased region" description="Basic and acidic residues" evidence="1">
    <location>
        <begin position="607"/>
        <end position="618"/>
    </location>
</feature>
<keyword evidence="2" id="KW-0812">Transmembrane</keyword>
<feature type="compositionally biased region" description="Polar residues" evidence="1">
    <location>
        <begin position="766"/>
        <end position="778"/>
    </location>
</feature>
<dbReference type="AlphaFoldDB" id="A0A5J4WAG1"/>
<feature type="compositionally biased region" description="Low complexity" evidence="1">
    <location>
        <begin position="835"/>
        <end position="847"/>
    </location>
</feature>
<accession>A0A5J4WAG1</accession>
<keyword evidence="2" id="KW-1133">Transmembrane helix</keyword>
<feature type="region of interest" description="Disordered" evidence="1">
    <location>
        <begin position="574"/>
        <end position="670"/>
    </location>
</feature>
<feature type="compositionally biased region" description="Polar residues" evidence="1">
    <location>
        <begin position="640"/>
        <end position="660"/>
    </location>
</feature>
<dbReference type="EMBL" id="SNRW01002902">
    <property type="protein sequence ID" value="KAA6391369.1"/>
    <property type="molecule type" value="Genomic_DNA"/>
</dbReference>
<evidence type="ECO:0000313" key="3">
    <source>
        <dbReference type="EMBL" id="KAA6391369.1"/>
    </source>
</evidence>
<evidence type="ECO:0000256" key="2">
    <source>
        <dbReference type="SAM" id="Phobius"/>
    </source>
</evidence>
<organism evidence="3 4">
    <name type="scientific">Streblomastix strix</name>
    <dbReference type="NCBI Taxonomy" id="222440"/>
    <lineage>
        <taxon>Eukaryota</taxon>
        <taxon>Metamonada</taxon>
        <taxon>Preaxostyla</taxon>
        <taxon>Oxymonadida</taxon>
        <taxon>Streblomastigidae</taxon>
        <taxon>Streblomastix</taxon>
    </lineage>
</organism>
<feature type="compositionally biased region" description="Acidic residues" evidence="1">
    <location>
        <begin position="808"/>
        <end position="834"/>
    </location>
</feature>
<keyword evidence="2" id="KW-0472">Membrane</keyword>
<feature type="compositionally biased region" description="Polar residues" evidence="1">
    <location>
        <begin position="574"/>
        <end position="603"/>
    </location>
</feature>
<proteinExistence type="predicted"/>
<name>A0A5J4WAG1_9EUKA</name>
<evidence type="ECO:0008006" key="5">
    <source>
        <dbReference type="Google" id="ProtNLM"/>
    </source>
</evidence>
<protein>
    <recommendedName>
        <fullName evidence="5">Transmembrane protein</fullName>
    </recommendedName>
</protein>